<dbReference type="AlphaFoldDB" id="A0A1D8TP76"/>
<protein>
    <submittedName>
        <fullName evidence="7">Polysaccharide biosynthesis protein</fullName>
    </submittedName>
</protein>
<name>A0A1D8TP76_9CYAN</name>
<dbReference type="InterPro" id="IPR050833">
    <property type="entry name" value="Poly_Biosynth_Transport"/>
</dbReference>
<dbReference type="EMBL" id="CP017599">
    <property type="protein sequence ID" value="AOW99362.1"/>
    <property type="molecule type" value="Genomic_DNA"/>
</dbReference>
<evidence type="ECO:0000256" key="3">
    <source>
        <dbReference type="ARBA" id="ARBA00022692"/>
    </source>
</evidence>
<feature type="transmembrane region" description="Helical" evidence="6">
    <location>
        <begin position="124"/>
        <end position="148"/>
    </location>
</feature>
<proteinExistence type="predicted"/>
<accession>A0A1D8TP76</accession>
<dbReference type="Pfam" id="PF01943">
    <property type="entry name" value="Polysacc_synt"/>
    <property type="match status" value="1"/>
</dbReference>
<organism evidence="7 8">
    <name type="scientific">Moorena producens PAL-8-15-08-1</name>
    <dbReference type="NCBI Taxonomy" id="1458985"/>
    <lineage>
        <taxon>Bacteria</taxon>
        <taxon>Bacillati</taxon>
        <taxon>Cyanobacteriota</taxon>
        <taxon>Cyanophyceae</taxon>
        <taxon>Coleofasciculales</taxon>
        <taxon>Coleofasciculaceae</taxon>
        <taxon>Moorena</taxon>
    </lineage>
</organism>
<feature type="transmembrane region" description="Helical" evidence="6">
    <location>
        <begin position="160"/>
        <end position="179"/>
    </location>
</feature>
<reference evidence="8" key="1">
    <citation type="submission" date="2016-10" db="EMBL/GenBank/DDBJ databases">
        <title>Comparative genomics uncovers the prolific and rare metabolic potential of the cyanobacterial genus Moorea.</title>
        <authorList>
            <person name="Leao T."/>
            <person name="Castelao G."/>
            <person name="Korobeynikov A."/>
            <person name="Monroe E.A."/>
            <person name="Podell S."/>
            <person name="Glukhov E."/>
            <person name="Allen E."/>
            <person name="Gerwick W.H."/>
            <person name="Gerwick L."/>
        </authorList>
    </citation>
    <scope>NUCLEOTIDE SEQUENCE [LARGE SCALE GENOMIC DNA]</scope>
    <source>
        <strain evidence="8">PAL-8-15-08-1</strain>
    </source>
</reference>
<keyword evidence="2" id="KW-1003">Cell membrane</keyword>
<gene>
    <name evidence="7" type="ORF">BJP34_07735</name>
</gene>
<dbReference type="InterPro" id="IPR002797">
    <property type="entry name" value="Polysacc_synth"/>
</dbReference>
<keyword evidence="3 6" id="KW-0812">Transmembrane</keyword>
<evidence type="ECO:0000256" key="5">
    <source>
        <dbReference type="ARBA" id="ARBA00023136"/>
    </source>
</evidence>
<dbReference type="PANTHER" id="PTHR30250">
    <property type="entry name" value="PST FAMILY PREDICTED COLANIC ACID TRANSPORTER"/>
    <property type="match status" value="1"/>
</dbReference>
<evidence type="ECO:0000313" key="8">
    <source>
        <dbReference type="Proteomes" id="UP000177870"/>
    </source>
</evidence>
<comment type="subcellular location">
    <subcellularLocation>
        <location evidence="1">Cell membrane</location>
        <topology evidence="1">Multi-pass membrane protein</topology>
    </subcellularLocation>
</comment>
<evidence type="ECO:0000313" key="7">
    <source>
        <dbReference type="EMBL" id="AOW99362.1"/>
    </source>
</evidence>
<feature type="transmembrane region" description="Helical" evidence="6">
    <location>
        <begin position="185"/>
        <end position="206"/>
    </location>
</feature>
<evidence type="ECO:0000256" key="2">
    <source>
        <dbReference type="ARBA" id="ARBA00022475"/>
    </source>
</evidence>
<sequence length="434" mass="47576">MNFQSLKSRLIGIFQKSLVRNTLWMLLAKFLKMIVQAAYFVIIARTLGAQQYGLFASLTALAAIISPFATWGSGDVLIKNVSRNRALFKEYWGNALLMVFTSSGLLIALVMLIAPGILPEETSPLLIFLVFLSDLLFLKILATAGQAFIAVSQLKHTAQIHFLLSLKNLVATLCFVSFFQTSDIVVWAALYMASTAIAAGVGFLMVHRMLGTPKLAISKIKPEMLQGFYFSVNLCAETVNNNVDKTMLARLSTLQATGIYAAAYRLIDVAFVPVQSLLAASYAKFFQKGAAGIGGSLNLAKRLSPIAGMYGIAAGIGLFISAPIVPYIIGEDYSEVVNALRWLAPIPFFKAMQFFAADTLTGAGFQGLRSSIQVTAALLNFSLNLWLIPLYSWKGAAWSSLTSDSLRMLSLWLLVFVLYRQEVTRSKRLQESEH</sequence>
<dbReference type="PANTHER" id="PTHR30250:SF11">
    <property type="entry name" value="O-ANTIGEN TRANSPORTER-RELATED"/>
    <property type="match status" value="1"/>
</dbReference>
<feature type="transmembrane region" description="Helical" evidence="6">
    <location>
        <begin position="397"/>
        <end position="419"/>
    </location>
</feature>
<evidence type="ECO:0000256" key="1">
    <source>
        <dbReference type="ARBA" id="ARBA00004651"/>
    </source>
</evidence>
<feature type="transmembrane region" description="Helical" evidence="6">
    <location>
        <begin position="307"/>
        <end position="330"/>
    </location>
</feature>
<feature type="transmembrane region" description="Helical" evidence="6">
    <location>
        <begin position="54"/>
        <end position="74"/>
    </location>
</feature>
<keyword evidence="4 6" id="KW-1133">Transmembrane helix</keyword>
<dbReference type="OrthoDB" id="5240734at2"/>
<evidence type="ECO:0000256" key="4">
    <source>
        <dbReference type="ARBA" id="ARBA00022989"/>
    </source>
</evidence>
<feature type="transmembrane region" description="Helical" evidence="6">
    <location>
        <begin position="95"/>
        <end position="118"/>
    </location>
</feature>
<dbReference type="KEGG" id="mpro:BJP34_07735"/>
<evidence type="ECO:0000256" key="6">
    <source>
        <dbReference type="SAM" id="Phobius"/>
    </source>
</evidence>
<dbReference type="RefSeq" id="WP_070391846.1">
    <property type="nucleotide sequence ID" value="NZ_CP017599.1"/>
</dbReference>
<dbReference type="Proteomes" id="UP000177870">
    <property type="component" value="Chromosome"/>
</dbReference>
<feature type="transmembrane region" description="Helical" evidence="6">
    <location>
        <begin position="21"/>
        <end position="42"/>
    </location>
</feature>
<dbReference type="GO" id="GO:0005886">
    <property type="term" value="C:plasma membrane"/>
    <property type="evidence" value="ECO:0007669"/>
    <property type="project" value="UniProtKB-SubCell"/>
</dbReference>
<dbReference type="STRING" id="1458985.BJP34_07735"/>
<keyword evidence="5 6" id="KW-0472">Membrane</keyword>